<organism evidence="2 3">
    <name type="scientific">Aliivibrio sifiae</name>
    <dbReference type="NCBI Taxonomy" id="566293"/>
    <lineage>
        <taxon>Bacteria</taxon>
        <taxon>Pseudomonadati</taxon>
        <taxon>Pseudomonadota</taxon>
        <taxon>Gammaproteobacteria</taxon>
        <taxon>Vibrionales</taxon>
        <taxon>Vibrionaceae</taxon>
        <taxon>Aliivibrio</taxon>
    </lineage>
</organism>
<evidence type="ECO:0000313" key="2">
    <source>
        <dbReference type="EMBL" id="PQJ87033.1"/>
    </source>
</evidence>
<dbReference type="RefSeq" id="WP_060992165.1">
    <property type="nucleotide sequence ID" value="NZ_BSOU01000002.1"/>
</dbReference>
<reference evidence="1" key="1">
    <citation type="journal article" date="2014" name="Int. J. Syst. Evol. Microbiol.">
        <title>Complete genome of a new Firmicutes species belonging to the dominant human colonic microbiota ('Ruminococcus bicirculans') reveals two chromosomes and a selective capacity to utilize plant glucans.</title>
        <authorList>
            <consortium name="NISC Comparative Sequencing Program"/>
            <person name="Wegmann U."/>
            <person name="Louis P."/>
            <person name="Goesmann A."/>
            <person name="Henrissat B."/>
            <person name="Duncan S.H."/>
            <person name="Flint H.J."/>
        </authorList>
    </citation>
    <scope>NUCLEOTIDE SEQUENCE</scope>
    <source>
        <strain evidence="1">NBRC 105001</strain>
    </source>
</reference>
<dbReference type="Proteomes" id="UP000239273">
    <property type="component" value="Unassembled WGS sequence"/>
</dbReference>
<dbReference type="OrthoDB" id="5918368at2"/>
<accession>A0A2S7X6P9</accession>
<dbReference type="Proteomes" id="UP001156660">
    <property type="component" value="Unassembled WGS sequence"/>
</dbReference>
<evidence type="ECO:0000313" key="1">
    <source>
        <dbReference type="EMBL" id="GLR73835.1"/>
    </source>
</evidence>
<proteinExistence type="predicted"/>
<sequence>MAREISQDITVLFSAFDIKERSYNELSEVERYNKIKKSWNALELLSKSRTNESNALNKSCNHFVNKKEPAL</sequence>
<dbReference type="EMBL" id="MSCP01000002">
    <property type="protein sequence ID" value="PQJ87033.1"/>
    <property type="molecule type" value="Genomic_DNA"/>
</dbReference>
<comment type="caution">
    <text evidence="2">The sequence shown here is derived from an EMBL/GenBank/DDBJ whole genome shotgun (WGS) entry which is preliminary data.</text>
</comment>
<gene>
    <name evidence="2" type="ORF">BTO23_12950</name>
    <name evidence="1" type="ORF">GCM10007855_07090</name>
</gene>
<dbReference type="AlphaFoldDB" id="A0A2S7X6P9"/>
<reference evidence="1" key="4">
    <citation type="submission" date="2023-01" db="EMBL/GenBank/DDBJ databases">
        <title>Draft genome sequence of Aliivibrio sifiae strain NBRC 105001.</title>
        <authorList>
            <person name="Sun Q."/>
            <person name="Mori K."/>
        </authorList>
    </citation>
    <scope>NUCLEOTIDE SEQUENCE</scope>
    <source>
        <strain evidence="1">NBRC 105001</strain>
    </source>
</reference>
<name>A0A2S7X6P9_9GAMM</name>
<reference evidence="4" key="3">
    <citation type="journal article" date="2019" name="Int. J. Syst. Evol. Microbiol.">
        <title>The Global Catalogue of Microorganisms (GCM) 10K type strain sequencing project: providing services to taxonomists for standard genome sequencing and annotation.</title>
        <authorList>
            <consortium name="The Broad Institute Genomics Platform"/>
            <consortium name="The Broad Institute Genome Sequencing Center for Infectious Disease"/>
            <person name="Wu L."/>
            <person name="Ma J."/>
        </authorList>
    </citation>
    <scope>NUCLEOTIDE SEQUENCE [LARGE SCALE GENOMIC DNA]</scope>
    <source>
        <strain evidence="4">NBRC 105001</strain>
    </source>
</reference>
<evidence type="ECO:0000313" key="4">
    <source>
        <dbReference type="Proteomes" id="UP001156660"/>
    </source>
</evidence>
<protein>
    <submittedName>
        <fullName evidence="2">Uncharacterized protein</fullName>
    </submittedName>
</protein>
<reference evidence="2 3" key="2">
    <citation type="submission" date="2016-12" db="EMBL/GenBank/DDBJ databases">
        <title>Diversity of luminous bacteria.</title>
        <authorList>
            <person name="Yoshizawa S."/>
            <person name="Kogure K."/>
        </authorList>
    </citation>
    <scope>NUCLEOTIDE SEQUENCE [LARGE SCALE GENOMIC DNA]</scope>
    <source>
        <strain evidence="2 3">NBRC 105001</strain>
    </source>
</reference>
<evidence type="ECO:0000313" key="3">
    <source>
        <dbReference type="Proteomes" id="UP000239273"/>
    </source>
</evidence>
<dbReference type="EMBL" id="BSOU01000002">
    <property type="protein sequence ID" value="GLR73835.1"/>
    <property type="molecule type" value="Genomic_DNA"/>
</dbReference>
<keyword evidence="4" id="KW-1185">Reference proteome</keyword>